<dbReference type="RefSeq" id="WP_237444043.1">
    <property type="nucleotide sequence ID" value="NZ_CAKLPX010000001.1"/>
</dbReference>
<dbReference type="Proteomes" id="UP000838100">
    <property type="component" value="Unassembled WGS sequence"/>
</dbReference>
<evidence type="ECO:0000313" key="2">
    <source>
        <dbReference type="Proteomes" id="UP000838100"/>
    </source>
</evidence>
<comment type="caution">
    <text evidence="1">The sequence shown here is derived from an EMBL/GenBank/DDBJ whole genome shotgun (WGS) entry which is preliminary data.</text>
</comment>
<keyword evidence="2" id="KW-1185">Reference proteome</keyword>
<evidence type="ECO:0000313" key="1">
    <source>
        <dbReference type="EMBL" id="CAH0991392.1"/>
    </source>
</evidence>
<sequence>MSIDLSIDLEESEVANIVAQYHRYIDRLLLLQQQALVARETELALGFMQLHRQMLSAHIEVEDQWLLSIATEQQQAWRWPASLYLAEHKKITRFLTREEQRLQSLAQRPTATQVIALLDSQRSYKNLLEHHEEREEIALLKEISPLQQQQLQQRVSERWRQLYQQQRQPLAELAQRLATVETDIMTR</sequence>
<name>A0ABN8EJ53_9GAMM</name>
<proteinExistence type="predicted"/>
<dbReference type="EMBL" id="CAKLPX010000001">
    <property type="protein sequence ID" value="CAH0991392.1"/>
    <property type="molecule type" value="Genomic_DNA"/>
</dbReference>
<evidence type="ECO:0008006" key="3">
    <source>
        <dbReference type="Google" id="ProtNLM"/>
    </source>
</evidence>
<dbReference type="Gene3D" id="1.20.120.520">
    <property type="entry name" value="nmb1532 protein domain like"/>
    <property type="match status" value="1"/>
</dbReference>
<protein>
    <recommendedName>
        <fullName evidence="3">Hemerythrin-like domain-containing protein</fullName>
    </recommendedName>
</protein>
<gene>
    <name evidence="1" type="ORF">SIN8267_01496</name>
</gene>
<accession>A0ABN8EJ53</accession>
<reference evidence="1" key="1">
    <citation type="submission" date="2021-12" db="EMBL/GenBank/DDBJ databases">
        <authorList>
            <person name="Rodrigo-Torres L."/>
            <person name="Arahal R. D."/>
            <person name="Lucena T."/>
        </authorList>
    </citation>
    <scope>NUCLEOTIDE SEQUENCE</scope>
    <source>
        <strain evidence="1">CECT 8267</strain>
    </source>
</reference>
<organism evidence="1 2">
    <name type="scientific">Sinobacterium norvegicum</name>
    <dbReference type="NCBI Taxonomy" id="1641715"/>
    <lineage>
        <taxon>Bacteria</taxon>
        <taxon>Pseudomonadati</taxon>
        <taxon>Pseudomonadota</taxon>
        <taxon>Gammaproteobacteria</taxon>
        <taxon>Cellvibrionales</taxon>
        <taxon>Spongiibacteraceae</taxon>
        <taxon>Sinobacterium</taxon>
    </lineage>
</organism>